<sequence>MRLRVEGDPEHVAETVAILREHLAHALAIEEESRPYRNRNGRGVRVYLTAGLTTDDTKEDVAHDR</sequence>
<keyword evidence="1" id="KW-0614">Plasmid</keyword>
<protein>
    <submittedName>
        <fullName evidence="1">Uncharacterized protein</fullName>
    </submittedName>
</protein>
<comment type="caution">
    <text evidence="1">The sequence shown here is derived from an EMBL/GenBank/DDBJ whole genome shotgun (WGS) entry which is preliminary data.</text>
</comment>
<gene>
    <name evidence="1" type="ORF">LI90_4384</name>
</gene>
<name>A0A132MHT3_9ACTN</name>
<keyword evidence="2" id="KW-1185">Reference proteome</keyword>
<evidence type="ECO:0000313" key="2">
    <source>
        <dbReference type="Proteomes" id="UP000070188"/>
    </source>
</evidence>
<geneLocation type="plasmid" evidence="1">
    <name>unnamed</name>
</geneLocation>
<dbReference type="PATRIC" id="fig|1469144.10.peg.60"/>
<accession>A0A132MHT3</accession>
<dbReference type="Proteomes" id="UP000070188">
    <property type="component" value="Unassembled WGS sequence"/>
</dbReference>
<reference evidence="2" key="1">
    <citation type="submission" date="2015-04" db="EMBL/GenBank/DDBJ databases">
        <title>Physiological reanalysis, assessment of diazotrophy, and genome sequences of multiple isolates of Streptomyces thermoautotrophicus.</title>
        <authorList>
            <person name="MacKellar D.C."/>
            <person name="Lieber L."/>
            <person name="Norman J."/>
            <person name="Bolger A."/>
            <person name="Tobin C."/>
            <person name="Murray J.W."/>
            <person name="Chang R."/>
            <person name="Ford T."/>
            <person name="Nguyen P.Q."/>
            <person name="Woodward J."/>
            <person name="Permingeat H."/>
            <person name="Joshi N.S."/>
            <person name="Silver P.A."/>
            <person name="Usadel B."/>
            <person name="Rutherford A.W."/>
            <person name="Friesen M."/>
            <person name="Prell J."/>
        </authorList>
    </citation>
    <scope>NUCLEOTIDE SEQUENCE [LARGE SCALE GENOMIC DNA]</scope>
    <source>
        <strain evidence="2">H1</strain>
    </source>
</reference>
<dbReference type="AlphaFoldDB" id="A0A132MHT3"/>
<proteinExistence type="predicted"/>
<organism evidence="1 2">
    <name type="scientific">Carbonactinospora thermoautotrophica</name>
    <dbReference type="NCBI Taxonomy" id="1469144"/>
    <lineage>
        <taxon>Bacteria</taxon>
        <taxon>Bacillati</taxon>
        <taxon>Actinomycetota</taxon>
        <taxon>Actinomycetes</taxon>
        <taxon>Kitasatosporales</taxon>
        <taxon>Carbonactinosporaceae</taxon>
        <taxon>Carbonactinospora</taxon>
    </lineage>
</organism>
<evidence type="ECO:0000313" key="1">
    <source>
        <dbReference type="EMBL" id="KWW97412.1"/>
    </source>
</evidence>
<dbReference type="EMBL" id="LAXD01000002">
    <property type="protein sequence ID" value="KWW97412.1"/>
    <property type="molecule type" value="Genomic_DNA"/>
</dbReference>